<feature type="signal peptide" evidence="3">
    <location>
        <begin position="1"/>
        <end position="25"/>
    </location>
</feature>
<evidence type="ECO:0000256" key="2">
    <source>
        <dbReference type="SAM" id="Phobius"/>
    </source>
</evidence>
<feature type="chain" id="PRO_5043870829" description="Secreted protein" evidence="3">
    <location>
        <begin position="26"/>
        <end position="215"/>
    </location>
</feature>
<organism evidence="4 5">
    <name type="scientific">Corynebacterium wankanglinii</name>
    <dbReference type="NCBI Taxonomy" id="2735136"/>
    <lineage>
        <taxon>Bacteria</taxon>
        <taxon>Bacillati</taxon>
        <taxon>Actinomycetota</taxon>
        <taxon>Actinomycetes</taxon>
        <taxon>Mycobacteriales</taxon>
        <taxon>Corynebacteriaceae</taxon>
        <taxon>Corynebacterium</taxon>
    </lineage>
</organism>
<name>A0A7H0K839_9CORY</name>
<feature type="transmembrane region" description="Helical" evidence="2">
    <location>
        <begin position="188"/>
        <end position="207"/>
    </location>
</feature>
<protein>
    <recommendedName>
        <fullName evidence="6">Secreted protein</fullName>
    </recommendedName>
</protein>
<keyword evidence="2" id="KW-1133">Transmembrane helix</keyword>
<feature type="compositionally biased region" description="Polar residues" evidence="1">
    <location>
        <begin position="31"/>
        <end position="40"/>
    </location>
</feature>
<evidence type="ECO:0000256" key="1">
    <source>
        <dbReference type="SAM" id="MobiDB-lite"/>
    </source>
</evidence>
<dbReference type="AlphaFoldDB" id="A0A7H0K839"/>
<keyword evidence="3" id="KW-0732">Signal</keyword>
<keyword evidence="2" id="KW-0812">Transmembrane</keyword>
<keyword evidence="2" id="KW-0472">Membrane</keyword>
<proteinExistence type="predicted"/>
<evidence type="ECO:0000313" key="4">
    <source>
        <dbReference type="EMBL" id="MBA1838228.1"/>
    </source>
</evidence>
<reference evidence="4 5" key="1">
    <citation type="submission" date="2020-05" db="EMBL/GenBank/DDBJ databases">
        <title>Descriptions of Corynebacterium xxxx sp. nov., Corynebacterium yyyy sp. nov. and Corynebacterium zzzz sp. nov.</title>
        <authorList>
            <person name="Zhang G."/>
        </authorList>
    </citation>
    <scope>NUCLEOTIDE SEQUENCE [LARGE SCALE GENOMIC DNA]</scope>
    <source>
        <strain evidence="5">zg-913</strain>
    </source>
</reference>
<feature type="region of interest" description="Disordered" evidence="1">
    <location>
        <begin position="22"/>
        <end position="110"/>
    </location>
</feature>
<evidence type="ECO:0000256" key="3">
    <source>
        <dbReference type="SAM" id="SignalP"/>
    </source>
</evidence>
<accession>A0A7H0K839</accession>
<sequence>MRKSLIAGVTAGALVLAGLQVPSSAAEPAQSEPTRNQVGNDQAGDLAASLETTADAFGKLSAQENSSSSNDKGAATTDNTPRKPGDPAESLEWLDRDPENDPLYIDPEKNPLKEISSSDMFLEWTDGMEEGEGKDFVQAWARNSSVPDTANPVELWKQEAQGSAMMSSGLFTGDFAQSSAGSSQATSVLIPVFLGVLVIGSLIELVMRGIRMVQQ</sequence>
<dbReference type="EMBL" id="JABFED010000008">
    <property type="protein sequence ID" value="MBA1838228.1"/>
    <property type="molecule type" value="Genomic_DNA"/>
</dbReference>
<gene>
    <name evidence="4" type="ORF">HMA55_10080</name>
</gene>
<keyword evidence="5" id="KW-1185">Reference proteome</keyword>
<evidence type="ECO:0008006" key="6">
    <source>
        <dbReference type="Google" id="ProtNLM"/>
    </source>
</evidence>
<evidence type="ECO:0000313" key="5">
    <source>
        <dbReference type="Proteomes" id="UP000577408"/>
    </source>
</evidence>
<dbReference type="Proteomes" id="UP000577408">
    <property type="component" value="Unassembled WGS sequence"/>
</dbReference>
<comment type="caution">
    <text evidence="4">The sequence shown here is derived from an EMBL/GenBank/DDBJ whole genome shotgun (WGS) entry which is preliminary data.</text>
</comment>
<feature type="compositionally biased region" description="Polar residues" evidence="1">
    <location>
        <begin position="62"/>
        <end position="79"/>
    </location>
</feature>
<dbReference type="RefSeq" id="WP_181192920.1">
    <property type="nucleotide sequence ID" value="NZ_JABFED010000008.1"/>
</dbReference>